<evidence type="ECO:0000256" key="1">
    <source>
        <dbReference type="SAM" id="MobiDB-lite"/>
    </source>
</evidence>
<evidence type="ECO:0000313" key="3">
    <source>
        <dbReference type="Proteomes" id="UP001190700"/>
    </source>
</evidence>
<dbReference type="AlphaFoldDB" id="A0AAE0GB59"/>
<evidence type="ECO:0000313" key="2">
    <source>
        <dbReference type="EMBL" id="KAK3274949.1"/>
    </source>
</evidence>
<organism evidence="2 3">
    <name type="scientific">Cymbomonas tetramitiformis</name>
    <dbReference type="NCBI Taxonomy" id="36881"/>
    <lineage>
        <taxon>Eukaryota</taxon>
        <taxon>Viridiplantae</taxon>
        <taxon>Chlorophyta</taxon>
        <taxon>Pyramimonadophyceae</taxon>
        <taxon>Pyramimonadales</taxon>
        <taxon>Pyramimonadaceae</taxon>
        <taxon>Cymbomonas</taxon>
    </lineage>
</organism>
<dbReference type="EMBL" id="LGRX02007474">
    <property type="protein sequence ID" value="KAK3274949.1"/>
    <property type="molecule type" value="Genomic_DNA"/>
</dbReference>
<dbReference type="Proteomes" id="UP001190700">
    <property type="component" value="Unassembled WGS sequence"/>
</dbReference>
<comment type="caution">
    <text evidence="2">The sequence shown here is derived from an EMBL/GenBank/DDBJ whole genome shotgun (WGS) entry which is preliminary data.</text>
</comment>
<feature type="region of interest" description="Disordered" evidence="1">
    <location>
        <begin position="265"/>
        <end position="295"/>
    </location>
</feature>
<proteinExistence type="predicted"/>
<sequence length="295" mass="32759">MNQQNASMGQVAAKNAVVMVSTDSPVSLYAFRRTTEKKFDSESSAFLDDQQKIEALVRGIKSKLCGKGDAIDEWRFCGDESNARSLLDSLVEELTSRLTRFNTLYAHAFRLDDVTATVMPNANKLLKELLEYLCGGPTLASVREAHRYFPDDGKVILTALVRDVMPDLEDFDKTDFICTPRVEVPAGVNPKQFIKAFTDAVSNAATDLGQHSSLDISREDAVRLFLRRTCPVTYKQVHEDYAIEKVKMCKERCAQSDTFSDALRNTANAAGSKKKVGASERTRTGGKGPITSRRR</sequence>
<gene>
    <name evidence="2" type="ORF">CYMTET_16902</name>
</gene>
<keyword evidence="3" id="KW-1185">Reference proteome</keyword>
<accession>A0AAE0GB59</accession>
<protein>
    <submittedName>
        <fullName evidence="2">Uncharacterized protein</fullName>
    </submittedName>
</protein>
<name>A0AAE0GB59_9CHLO</name>
<reference evidence="2 3" key="1">
    <citation type="journal article" date="2015" name="Genome Biol. Evol.">
        <title>Comparative Genomics of a Bacterivorous Green Alga Reveals Evolutionary Causalities and Consequences of Phago-Mixotrophic Mode of Nutrition.</title>
        <authorList>
            <person name="Burns J.A."/>
            <person name="Paasch A."/>
            <person name="Narechania A."/>
            <person name="Kim E."/>
        </authorList>
    </citation>
    <scope>NUCLEOTIDE SEQUENCE [LARGE SCALE GENOMIC DNA]</scope>
    <source>
        <strain evidence="2 3">PLY_AMNH</strain>
    </source>
</reference>